<evidence type="ECO:0000256" key="4">
    <source>
        <dbReference type="ARBA" id="ARBA00011881"/>
    </source>
</evidence>
<dbReference type="EMBL" id="ML179601">
    <property type="protein sequence ID" value="THU84407.1"/>
    <property type="molecule type" value="Genomic_DNA"/>
</dbReference>
<name>A0A4S8L6X8_DENBC</name>
<accession>A0A4S8L6X8</accession>
<comment type="catalytic activity">
    <reaction evidence="1">
        <text>D-glucose + O2 = 2-dehydro-D-glucose + H2O2</text>
        <dbReference type="Rhea" id="RHEA:10552"/>
        <dbReference type="ChEBI" id="CHEBI:4167"/>
        <dbReference type="ChEBI" id="CHEBI:15379"/>
        <dbReference type="ChEBI" id="CHEBI:16240"/>
        <dbReference type="ChEBI" id="CHEBI:16609"/>
        <dbReference type="EC" id="1.1.3.10"/>
    </reaction>
</comment>
<evidence type="ECO:0000256" key="6">
    <source>
        <dbReference type="ARBA" id="ARBA00016408"/>
    </source>
</evidence>
<dbReference type="PANTHER" id="PTHR42784:SF1">
    <property type="entry name" value="PYRANOSE 2-OXIDASE"/>
    <property type="match status" value="1"/>
</dbReference>
<reference evidence="14 15" key="1">
    <citation type="journal article" date="2019" name="Nat. Ecol. Evol.">
        <title>Megaphylogeny resolves global patterns of mushroom evolution.</title>
        <authorList>
            <person name="Varga T."/>
            <person name="Krizsan K."/>
            <person name="Foldi C."/>
            <person name="Dima B."/>
            <person name="Sanchez-Garcia M."/>
            <person name="Sanchez-Ramirez S."/>
            <person name="Szollosi G.J."/>
            <person name="Szarkandi J.G."/>
            <person name="Papp V."/>
            <person name="Albert L."/>
            <person name="Andreopoulos W."/>
            <person name="Angelini C."/>
            <person name="Antonin V."/>
            <person name="Barry K.W."/>
            <person name="Bougher N.L."/>
            <person name="Buchanan P."/>
            <person name="Buyck B."/>
            <person name="Bense V."/>
            <person name="Catcheside P."/>
            <person name="Chovatia M."/>
            <person name="Cooper J."/>
            <person name="Damon W."/>
            <person name="Desjardin D."/>
            <person name="Finy P."/>
            <person name="Geml J."/>
            <person name="Haridas S."/>
            <person name="Hughes K."/>
            <person name="Justo A."/>
            <person name="Karasinski D."/>
            <person name="Kautmanova I."/>
            <person name="Kiss B."/>
            <person name="Kocsube S."/>
            <person name="Kotiranta H."/>
            <person name="LaButti K.M."/>
            <person name="Lechner B.E."/>
            <person name="Liimatainen K."/>
            <person name="Lipzen A."/>
            <person name="Lukacs Z."/>
            <person name="Mihaltcheva S."/>
            <person name="Morgado L.N."/>
            <person name="Niskanen T."/>
            <person name="Noordeloos M.E."/>
            <person name="Ohm R.A."/>
            <person name="Ortiz-Santana B."/>
            <person name="Ovrebo C."/>
            <person name="Racz N."/>
            <person name="Riley R."/>
            <person name="Savchenko A."/>
            <person name="Shiryaev A."/>
            <person name="Soop K."/>
            <person name="Spirin V."/>
            <person name="Szebenyi C."/>
            <person name="Tomsovsky M."/>
            <person name="Tulloss R.E."/>
            <person name="Uehling J."/>
            <person name="Grigoriev I.V."/>
            <person name="Vagvolgyi C."/>
            <person name="Papp T."/>
            <person name="Martin F.M."/>
            <person name="Miettinen O."/>
            <person name="Hibbett D.S."/>
            <person name="Nagy L.G."/>
        </authorList>
    </citation>
    <scope>NUCLEOTIDE SEQUENCE [LARGE SCALE GENOMIC DNA]</scope>
    <source>
        <strain evidence="14 15">CBS 962.96</strain>
    </source>
</reference>
<dbReference type="SUPFAM" id="SSF54373">
    <property type="entry name" value="FAD-linked reductases, C-terminal domain"/>
    <property type="match status" value="1"/>
</dbReference>
<evidence type="ECO:0000256" key="12">
    <source>
        <dbReference type="ARBA" id="ARBA00031330"/>
    </source>
</evidence>
<keyword evidence="7" id="KW-0285">Flavoprotein</keyword>
<dbReference type="GO" id="GO:0050660">
    <property type="term" value="F:flavin adenine dinucleotide binding"/>
    <property type="evidence" value="ECO:0007669"/>
    <property type="project" value="InterPro"/>
</dbReference>
<keyword evidence="9" id="KW-0560">Oxidoreductase</keyword>
<dbReference type="InterPro" id="IPR012814">
    <property type="entry name" value="P2OX"/>
</dbReference>
<dbReference type="OrthoDB" id="269227at2759"/>
<evidence type="ECO:0000256" key="11">
    <source>
        <dbReference type="ARBA" id="ARBA00031159"/>
    </source>
</evidence>
<evidence type="ECO:0000313" key="14">
    <source>
        <dbReference type="EMBL" id="THU84407.1"/>
    </source>
</evidence>
<evidence type="ECO:0000256" key="9">
    <source>
        <dbReference type="ARBA" id="ARBA00023002"/>
    </source>
</evidence>
<dbReference type="PANTHER" id="PTHR42784">
    <property type="entry name" value="PYRANOSE 2-OXIDASE"/>
    <property type="match status" value="1"/>
</dbReference>
<evidence type="ECO:0000259" key="13">
    <source>
        <dbReference type="Pfam" id="PF05199"/>
    </source>
</evidence>
<feature type="domain" description="Glucose-methanol-choline oxidoreductase C-terminal" evidence="13">
    <location>
        <begin position="456"/>
        <end position="561"/>
    </location>
</feature>
<dbReference type="SUPFAM" id="SSF51905">
    <property type="entry name" value="FAD/NAD(P)-binding domain"/>
    <property type="match status" value="1"/>
</dbReference>
<proteinExistence type="inferred from homology"/>
<evidence type="ECO:0000256" key="3">
    <source>
        <dbReference type="ARBA" id="ARBA00010790"/>
    </source>
</evidence>
<dbReference type="Gene3D" id="3.50.50.60">
    <property type="entry name" value="FAD/NAD(P)-binding domain"/>
    <property type="match status" value="2"/>
</dbReference>
<dbReference type="EC" id="1.1.3.10" evidence="5"/>
<dbReference type="InterPro" id="IPR036188">
    <property type="entry name" value="FAD/NAD-bd_sf"/>
</dbReference>
<keyword evidence="8" id="KW-0274">FAD</keyword>
<evidence type="ECO:0000256" key="10">
    <source>
        <dbReference type="ARBA" id="ARBA00030508"/>
    </source>
</evidence>
<sequence>MPFRLTSDDILKYMRQPFPCQSVEPDENYDEADVIIAGSGPVGMTFARTILENNQDVKVLMLDIGSQDSAVIGEHHKNSIKYQKDIDAFVNVIKGALQPVSVPPADTYIPTLLGNGWTPPLGNNGQSTLIFHGSNPSQIREKNLKASAVTRTVGGMATHWTCACPTPHDEELKTNPIPDLERQTLYEQARKLLNVHNDQYDKNDNGDDISIRHNVVKNTLLKELPKRNVQSIPLAVERRRDNPNYVTWSGANTVLGDLARFKGRFRLRDEMRVTRLSSDPECATEVGGVCLRNLKTNSDVFARARAYVITCGAVGTPSVAAVRNLGVQLPALGHYLCEQSLAFCQIVMKQEMIDRISNNDEWKTRIEEHMGRHPQDPLPIPFADNEPQVMIPYTSDTPWHCQIHRDAFSYGDVGPRADSRVVVDLRFFGKQEIQKKNRVIFFGPEKSPLSWKAGVKDTYGMPQATFEVERSQQDRINDQRMMKDMCDVANILGAYLPGSYPQFMEPGLALHITGTTRIGEDDQTSVANPSSQVHGINNLWVGGNGCIPDTMGSNPTLTSVSISSFLPACCLH</sequence>
<comment type="subunit">
    <text evidence="4">Homotetramer.</text>
</comment>
<dbReference type="GO" id="GO:0050233">
    <property type="term" value="F:pyranose oxidase activity"/>
    <property type="evidence" value="ECO:0007669"/>
    <property type="project" value="UniProtKB-EC"/>
</dbReference>
<dbReference type="AlphaFoldDB" id="A0A4S8L6X8"/>
<protein>
    <recommendedName>
        <fullName evidence="6">Pyranose 2-oxidase</fullName>
        <ecNumber evidence="5">1.1.3.10</ecNumber>
    </recommendedName>
    <alternativeName>
        <fullName evidence="11">FAD-oxidoreductase</fullName>
    </alternativeName>
    <alternativeName>
        <fullName evidence="10">Glucose 2-oxidase</fullName>
    </alternativeName>
    <alternativeName>
        <fullName evidence="12">Pyranose:oxygen 2-oxidoreductase</fullName>
    </alternativeName>
</protein>
<organism evidence="14 15">
    <name type="scientific">Dendrothele bispora (strain CBS 962.96)</name>
    <dbReference type="NCBI Taxonomy" id="1314807"/>
    <lineage>
        <taxon>Eukaryota</taxon>
        <taxon>Fungi</taxon>
        <taxon>Dikarya</taxon>
        <taxon>Basidiomycota</taxon>
        <taxon>Agaricomycotina</taxon>
        <taxon>Agaricomycetes</taxon>
        <taxon>Agaricomycetidae</taxon>
        <taxon>Agaricales</taxon>
        <taxon>Agaricales incertae sedis</taxon>
        <taxon>Dendrothele</taxon>
    </lineage>
</organism>
<comment type="similarity">
    <text evidence="3">Belongs to the GMC oxidoreductase family.</text>
</comment>
<keyword evidence="15" id="KW-1185">Reference proteome</keyword>
<evidence type="ECO:0000256" key="1">
    <source>
        <dbReference type="ARBA" id="ARBA00000827"/>
    </source>
</evidence>
<dbReference type="InterPro" id="IPR051473">
    <property type="entry name" value="P2Ox-like"/>
</dbReference>
<comment type="cofactor">
    <cofactor evidence="2">
        <name>FAD</name>
        <dbReference type="ChEBI" id="CHEBI:57692"/>
    </cofactor>
</comment>
<evidence type="ECO:0000256" key="7">
    <source>
        <dbReference type="ARBA" id="ARBA00022630"/>
    </source>
</evidence>
<evidence type="ECO:0000256" key="8">
    <source>
        <dbReference type="ARBA" id="ARBA00022827"/>
    </source>
</evidence>
<dbReference type="Proteomes" id="UP000297245">
    <property type="component" value="Unassembled WGS sequence"/>
</dbReference>
<dbReference type="InterPro" id="IPR007867">
    <property type="entry name" value="GMC_OxRtase_C"/>
</dbReference>
<gene>
    <name evidence="14" type="ORF">K435DRAFT_687551</name>
</gene>
<dbReference type="Pfam" id="PF05199">
    <property type="entry name" value="GMC_oxred_C"/>
    <property type="match status" value="1"/>
</dbReference>
<evidence type="ECO:0000256" key="5">
    <source>
        <dbReference type="ARBA" id="ARBA00013082"/>
    </source>
</evidence>
<dbReference type="NCBIfam" id="TIGR02462">
    <property type="entry name" value="pyranose_ox"/>
    <property type="match status" value="1"/>
</dbReference>
<evidence type="ECO:0000256" key="2">
    <source>
        <dbReference type="ARBA" id="ARBA00001974"/>
    </source>
</evidence>
<evidence type="ECO:0000313" key="15">
    <source>
        <dbReference type="Proteomes" id="UP000297245"/>
    </source>
</evidence>